<evidence type="ECO:0000259" key="6">
    <source>
        <dbReference type="PROSITE" id="PS50977"/>
    </source>
</evidence>
<evidence type="ECO:0000256" key="4">
    <source>
        <dbReference type="PROSITE-ProRule" id="PRU00335"/>
    </source>
</evidence>
<evidence type="ECO:0000256" key="1">
    <source>
        <dbReference type="ARBA" id="ARBA00023015"/>
    </source>
</evidence>
<evidence type="ECO:0000313" key="7">
    <source>
        <dbReference type="EMBL" id="MDF3290705.1"/>
    </source>
</evidence>
<feature type="compositionally biased region" description="Basic and acidic residues" evidence="5">
    <location>
        <begin position="208"/>
        <end position="219"/>
    </location>
</feature>
<evidence type="ECO:0000313" key="8">
    <source>
        <dbReference type="Proteomes" id="UP001216579"/>
    </source>
</evidence>
<comment type="caution">
    <text evidence="7">The sequence shown here is derived from an EMBL/GenBank/DDBJ whole genome shotgun (WGS) entry which is preliminary data.</text>
</comment>
<keyword evidence="3" id="KW-0804">Transcription</keyword>
<keyword evidence="2 4" id="KW-0238">DNA-binding</keyword>
<dbReference type="Pfam" id="PF00440">
    <property type="entry name" value="TetR_N"/>
    <property type="match status" value="1"/>
</dbReference>
<protein>
    <submittedName>
        <fullName evidence="7">TetR/AcrR family transcriptional regulator</fullName>
    </submittedName>
</protein>
<dbReference type="EMBL" id="JARJBC010000008">
    <property type="protein sequence ID" value="MDF3290705.1"/>
    <property type="molecule type" value="Genomic_DNA"/>
</dbReference>
<feature type="DNA-binding region" description="H-T-H motif" evidence="4">
    <location>
        <begin position="29"/>
        <end position="48"/>
    </location>
</feature>
<sequence>MARPARFTTDQFLDAAVRKAAAAGPTAVTMSAVAAEVGAPSGSAYHRFAGRTELLAQTWLRTVETFQASYLAACETVGDDPAQAARGAARQVVAWSRAHPEQVAVLLHGADAFDRAHWPEPHRRRAEAGNQRVHAALAALAAALDLRGPEAADRVTLALVDLPLALVRRHLRGGTPLPAHAEDLAEQGAAALLCGRFPSPASPAGAERAQDATSHRPVR</sequence>
<dbReference type="SUPFAM" id="SSF46689">
    <property type="entry name" value="Homeodomain-like"/>
    <property type="match status" value="1"/>
</dbReference>
<evidence type="ECO:0000256" key="3">
    <source>
        <dbReference type="ARBA" id="ARBA00023163"/>
    </source>
</evidence>
<keyword evidence="8" id="KW-1185">Reference proteome</keyword>
<dbReference type="RefSeq" id="WP_276094079.1">
    <property type="nucleotide sequence ID" value="NZ_JARJBC010000008.1"/>
</dbReference>
<accession>A0ABT5ZLK3</accession>
<reference evidence="7 8" key="1">
    <citation type="submission" date="2023-03" db="EMBL/GenBank/DDBJ databases">
        <title>Draft genome sequence of Streptomyces sp. RB6PN23 isolated from peat swamp forest in Thailand.</title>
        <authorList>
            <person name="Klaysubun C."/>
            <person name="Duangmal K."/>
        </authorList>
    </citation>
    <scope>NUCLEOTIDE SEQUENCE [LARGE SCALE GENOMIC DNA]</scope>
    <source>
        <strain evidence="7 8">RB6PN23</strain>
    </source>
</reference>
<dbReference type="PROSITE" id="PS50977">
    <property type="entry name" value="HTH_TETR_2"/>
    <property type="match status" value="1"/>
</dbReference>
<dbReference type="PANTHER" id="PTHR47506:SF1">
    <property type="entry name" value="HTH-TYPE TRANSCRIPTIONAL REGULATOR YJDC"/>
    <property type="match status" value="1"/>
</dbReference>
<name>A0ABT5ZLK3_9ACTN</name>
<dbReference type="Gene3D" id="1.10.357.10">
    <property type="entry name" value="Tetracycline Repressor, domain 2"/>
    <property type="match status" value="1"/>
</dbReference>
<proteinExistence type="predicted"/>
<keyword evidence="1" id="KW-0805">Transcription regulation</keyword>
<dbReference type="InterPro" id="IPR009057">
    <property type="entry name" value="Homeodomain-like_sf"/>
</dbReference>
<dbReference type="PANTHER" id="PTHR47506">
    <property type="entry name" value="TRANSCRIPTIONAL REGULATORY PROTEIN"/>
    <property type="match status" value="1"/>
</dbReference>
<feature type="domain" description="HTH tetR-type" evidence="6">
    <location>
        <begin position="6"/>
        <end position="66"/>
    </location>
</feature>
<feature type="region of interest" description="Disordered" evidence="5">
    <location>
        <begin position="200"/>
        <end position="219"/>
    </location>
</feature>
<evidence type="ECO:0000256" key="2">
    <source>
        <dbReference type="ARBA" id="ARBA00023125"/>
    </source>
</evidence>
<gene>
    <name evidence="7" type="ORF">P3G67_15910</name>
</gene>
<evidence type="ECO:0000256" key="5">
    <source>
        <dbReference type="SAM" id="MobiDB-lite"/>
    </source>
</evidence>
<organism evidence="7 8">
    <name type="scientific">Streptomyces silvisoli</name>
    <dbReference type="NCBI Taxonomy" id="3034235"/>
    <lineage>
        <taxon>Bacteria</taxon>
        <taxon>Bacillati</taxon>
        <taxon>Actinomycetota</taxon>
        <taxon>Actinomycetes</taxon>
        <taxon>Kitasatosporales</taxon>
        <taxon>Streptomycetaceae</taxon>
        <taxon>Streptomyces</taxon>
    </lineage>
</organism>
<dbReference type="Proteomes" id="UP001216579">
    <property type="component" value="Unassembled WGS sequence"/>
</dbReference>
<dbReference type="InterPro" id="IPR001647">
    <property type="entry name" value="HTH_TetR"/>
</dbReference>